<evidence type="ECO:0000313" key="10">
    <source>
        <dbReference type="EMBL" id="ABQ27796.1"/>
    </source>
</evidence>
<dbReference type="GO" id="GO:0005737">
    <property type="term" value="C:cytoplasm"/>
    <property type="evidence" value="ECO:0007669"/>
    <property type="project" value="UniProtKB-SubCell"/>
</dbReference>
<dbReference type="HOGENOM" id="CLU_057180_0_0_7"/>
<dbReference type="STRING" id="351605.Gura_3643"/>
<name>A5G7M8_GEOUR</name>
<accession>A5G7M8</accession>
<dbReference type="EMBL" id="CP000698">
    <property type="protein sequence ID" value="ABQ27796.1"/>
    <property type="molecule type" value="Genomic_DNA"/>
</dbReference>
<evidence type="ECO:0000256" key="5">
    <source>
        <dbReference type="ARBA" id="ARBA00022777"/>
    </source>
</evidence>
<evidence type="ECO:0000256" key="4">
    <source>
        <dbReference type="ARBA" id="ARBA00022741"/>
    </source>
</evidence>
<evidence type="ECO:0000256" key="7">
    <source>
        <dbReference type="ARBA" id="ARBA00022993"/>
    </source>
</evidence>
<dbReference type="Proteomes" id="UP000006695">
    <property type="component" value="Chromosome"/>
</dbReference>
<keyword evidence="3 8" id="KW-0808">Transferase</keyword>
<evidence type="ECO:0000256" key="6">
    <source>
        <dbReference type="ARBA" id="ARBA00022840"/>
    </source>
</evidence>
<comment type="subcellular location">
    <subcellularLocation>
        <location evidence="8">Cytoplasm</location>
    </subcellularLocation>
</comment>
<evidence type="ECO:0000256" key="2">
    <source>
        <dbReference type="ARBA" id="ARBA00022490"/>
    </source>
</evidence>
<dbReference type="GO" id="GO:0005524">
    <property type="term" value="F:ATP binding"/>
    <property type="evidence" value="ECO:0007669"/>
    <property type="project" value="UniProtKB-UniRule"/>
</dbReference>
<proteinExistence type="inferred from homology"/>
<feature type="binding site" evidence="8">
    <location>
        <begin position="23"/>
        <end position="28"/>
    </location>
    <ligand>
        <name>ATP</name>
        <dbReference type="ChEBI" id="CHEBI:30616"/>
    </ligand>
</feature>
<dbReference type="UniPathway" id="UPA00241">
    <property type="reaction ID" value="UER00356"/>
</dbReference>
<sequence>MLNGVCTQGGEPVHIIGLTGGIASGKSTVAKLLESHGAVVIDADQLAREVVALEEPAYNDIVAAFGKSILNEDRTINRTALGKIIFCDPEARRRLESITHPAIGKRAEEKLAELKMAGTRVVIYMAPLLIEAGATSRVDEIWVVYVDREVQVKRVMERDNITREEALQKIAAQMPMEEKRLYGSEVIDNRGTLDQLEKRVKVLWETKVTGKTGKI</sequence>
<dbReference type="EC" id="2.7.1.24" evidence="8 9"/>
<evidence type="ECO:0000256" key="8">
    <source>
        <dbReference type="HAMAP-Rule" id="MF_00376"/>
    </source>
</evidence>
<keyword evidence="11" id="KW-1185">Reference proteome</keyword>
<evidence type="ECO:0000256" key="9">
    <source>
        <dbReference type="NCBIfam" id="TIGR00152"/>
    </source>
</evidence>
<dbReference type="CDD" id="cd02022">
    <property type="entry name" value="DPCK"/>
    <property type="match status" value="1"/>
</dbReference>
<dbReference type="GO" id="GO:0015937">
    <property type="term" value="P:coenzyme A biosynthetic process"/>
    <property type="evidence" value="ECO:0007669"/>
    <property type="project" value="UniProtKB-UniRule"/>
</dbReference>
<dbReference type="Gene3D" id="3.40.50.300">
    <property type="entry name" value="P-loop containing nucleotide triphosphate hydrolases"/>
    <property type="match status" value="1"/>
</dbReference>
<dbReference type="SUPFAM" id="SSF52540">
    <property type="entry name" value="P-loop containing nucleoside triphosphate hydrolases"/>
    <property type="match status" value="1"/>
</dbReference>
<keyword evidence="7 8" id="KW-0173">Coenzyme A biosynthesis</keyword>
<organism evidence="10 11">
    <name type="scientific">Geotalea uraniireducens (strain Rf4)</name>
    <name type="common">Geobacter uraniireducens</name>
    <dbReference type="NCBI Taxonomy" id="351605"/>
    <lineage>
        <taxon>Bacteria</taxon>
        <taxon>Pseudomonadati</taxon>
        <taxon>Thermodesulfobacteriota</taxon>
        <taxon>Desulfuromonadia</taxon>
        <taxon>Geobacterales</taxon>
        <taxon>Geobacteraceae</taxon>
        <taxon>Geotalea</taxon>
    </lineage>
</organism>
<dbReference type="HAMAP" id="MF_00376">
    <property type="entry name" value="Dephospho_CoA_kinase"/>
    <property type="match status" value="1"/>
</dbReference>
<evidence type="ECO:0000256" key="1">
    <source>
        <dbReference type="ARBA" id="ARBA00009018"/>
    </source>
</evidence>
<keyword evidence="2 8" id="KW-0963">Cytoplasm</keyword>
<keyword evidence="4 8" id="KW-0547">Nucleotide-binding</keyword>
<dbReference type="PANTHER" id="PTHR10695">
    <property type="entry name" value="DEPHOSPHO-COA KINASE-RELATED"/>
    <property type="match status" value="1"/>
</dbReference>
<keyword evidence="6 8" id="KW-0067">ATP-binding</keyword>
<comment type="pathway">
    <text evidence="8">Cofactor biosynthesis; coenzyme A biosynthesis; CoA from (R)-pantothenate: step 5/5.</text>
</comment>
<dbReference type="PANTHER" id="PTHR10695:SF46">
    <property type="entry name" value="BIFUNCTIONAL COENZYME A SYNTHASE-RELATED"/>
    <property type="match status" value="1"/>
</dbReference>
<evidence type="ECO:0000256" key="3">
    <source>
        <dbReference type="ARBA" id="ARBA00022679"/>
    </source>
</evidence>
<dbReference type="FunFam" id="3.40.50.300:FF:000991">
    <property type="entry name" value="Dephospho-CoA kinase"/>
    <property type="match status" value="1"/>
</dbReference>
<dbReference type="AlphaFoldDB" id="A5G7M8"/>
<evidence type="ECO:0000313" key="11">
    <source>
        <dbReference type="Proteomes" id="UP000006695"/>
    </source>
</evidence>
<comment type="function">
    <text evidence="8">Catalyzes the phosphorylation of the 3'-hydroxyl group of dephosphocoenzyme A to form coenzyme A.</text>
</comment>
<protein>
    <recommendedName>
        <fullName evidence="8 9">Dephospho-CoA kinase</fullName>
        <ecNumber evidence="8 9">2.7.1.24</ecNumber>
    </recommendedName>
    <alternativeName>
        <fullName evidence="8">Dephosphocoenzyme A kinase</fullName>
    </alternativeName>
</protein>
<comment type="catalytic activity">
    <reaction evidence="8">
        <text>3'-dephospho-CoA + ATP = ADP + CoA + H(+)</text>
        <dbReference type="Rhea" id="RHEA:18245"/>
        <dbReference type="ChEBI" id="CHEBI:15378"/>
        <dbReference type="ChEBI" id="CHEBI:30616"/>
        <dbReference type="ChEBI" id="CHEBI:57287"/>
        <dbReference type="ChEBI" id="CHEBI:57328"/>
        <dbReference type="ChEBI" id="CHEBI:456216"/>
        <dbReference type="EC" id="2.7.1.24"/>
    </reaction>
</comment>
<reference evidence="10 11" key="1">
    <citation type="submission" date="2007-05" db="EMBL/GenBank/DDBJ databases">
        <title>Complete sequence of Geobacter uraniireducens Rf4.</title>
        <authorList>
            <consortium name="US DOE Joint Genome Institute"/>
            <person name="Copeland A."/>
            <person name="Lucas S."/>
            <person name="Lapidus A."/>
            <person name="Barry K."/>
            <person name="Detter J.C."/>
            <person name="Glavina del Rio T."/>
            <person name="Hammon N."/>
            <person name="Israni S."/>
            <person name="Dalin E."/>
            <person name="Tice H."/>
            <person name="Pitluck S."/>
            <person name="Chertkov O."/>
            <person name="Brettin T."/>
            <person name="Bruce D."/>
            <person name="Han C."/>
            <person name="Schmutz J."/>
            <person name="Larimer F."/>
            <person name="Land M."/>
            <person name="Hauser L."/>
            <person name="Kyrpides N."/>
            <person name="Mikhailova N."/>
            <person name="Shelobolina E."/>
            <person name="Aklujkar M."/>
            <person name="Lovley D."/>
            <person name="Richardson P."/>
        </authorList>
    </citation>
    <scope>NUCLEOTIDE SEQUENCE [LARGE SCALE GENOMIC DNA]</scope>
    <source>
        <strain evidence="10 11">Rf4</strain>
    </source>
</reference>
<dbReference type="InterPro" id="IPR001977">
    <property type="entry name" value="Depp_CoAkinase"/>
</dbReference>
<dbReference type="GO" id="GO:0004140">
    <property type="term" value="F:dephospho-CoA kinase activity"/>
    <property type="evidence" value="ECO:0007669"/>
    <property type="project" value="UniProtKB-UniRule"/>
</dbReference>
<dbReference type="PROSITE" id="PS51219">
    <property type="entry name" value="DPCK"/>
    <property type="match status" value="1"/>
</dbReference>
<dbReference type="NCBIfam" id="TIGR00152">
    <property type="entry name" value="dephospho-CoA kinase"/>
    <property type="match status" value="1"/>
</dbReference>
<comment type="similarity">
    <text evidence="1 8">Belongs to the CoaE family.</text>
</comment>
<dbReference type="Pfam" id="PF01121">
    <property type="entry name" value="CoaE"/>
    <property type="match status" value="1"/>
</dbReference>
<dbReference type="InterPro" id="IPR027417">
    <property type="entry name" value="P-loop_NTPase"/>
</dbReference>
<keyword evidence="5 8" id="KW-0418">Kinase</keyword>
<dbReference type="KEGG" id="gur:Gura_3643"/>
<gene>
    <name evidence="8" type="primary">coaE</name>
    <name evidence="10" type="ordered locus">Gura_3643</name>
</gene>